<evidence type="ECO:0000313" key="5">
    <source>
        <dbReference type="Proteomes" id="UP001151760"/>
    </source>
</evidence>
<feature type="domain" description="CCHC-type" evidence="3">
    <location>
        <begin position="377"/>
        <end position="392"/>
    </location>
</feature>
<dbReference type="Pfam" id="PF14223">
    <property type="entry name" value="Retrotran_gag_2"/>
    <property type="match status" value="1"/>
</dbReference>
<organism evidence="4 5">
    <name type="scientific">Tanacetum coccineum</name>
    <dbReference type="NCBI Taxonomy" id="301880"/>
    <lineage>
        <taxon>Eukaryota</taxon>
        <taxon>Viridiplantae</taxon>
        <taxon>Streptophyta</taxon>
        <taxon>Embryophyta</taxon>
        <taxon>Tracheophyta</taxon>
        <taxon>Spermatophyta</taxon>
        <taxon>Magnoliopsida</taxon>
        <taxon>eudicotyledons</taxon>
        <taxon>Gunneridae</taxon>
        <taxon>Pentapetalae</taxon>
        <taxon>asterids</taxon>
        <taxon>campanulids</taxon>
        <taxon>Asterales</taxon>
        <taxon>Asteraceae</taxon>
        <taxon>Asteroideae</taxon>
        <taxon>Anthemideae</taxon>
        <taxon>Anthemidinae</taxon>
        <taxon>Tanacetum</taxon>
    </lineage>
</organism>
<keyword evidence="1" id="KW-0479">Metal-binding</keyword>
<dbReference type="PROSITE" id="PS50158">
    <property type="entry name" value="ZF_CCHC"/>
    <property type="match status" value="1"/>
</dbReference>
<dbReference type="SMART" id="SM00343">
    <property type="entry name" value="ZnF_C2HC"/>
    <property type="match status" value="1"/>
</dbReference>
<proteinExistence type="predicted"/>
<name>A0ABQ4ZD03_9ASTR</name>
<comment type="caution">
    <text evidence="4">The sequence shown here is derived from an EMBL/GenBank/DDBJ whole genome shotgun (WGS) entry which is preliminary data.</text>
</comment>
<evidence type="ECO:0000256" key="2">
    <source>
        <dbReference type="SAM" id="MobiDB-lite"/>
    </source>
</evidence>
<evidence type="ECO:0000256" key="1">
    <source>
        <dbReference type="PROSITE-ProRule" id="PRU00047"/>
    </source>
</evidence>
<dbReference type="Gene3D" id="4.10.60.10">
    <property type="entry name" value="Zinc finger, CCHC-type"/>
    <property type="match status" value="1"/>
</dbReference>
<evidence type="ECO:0000313" key="4">
    <source>
        <dbReference type="EMBL" id="GJS86708.1"/>
    </source>
</evidence>
<dbReference type="Proteomes" id="UP001151760">
    <property type="component" value="Unassembled WGS sequence"/>
</dbReference>
<reference evidence="4" key="2">
    <citation type="submission" date="2022-01" db="EMBL/GenBank/DDBJ databases">
        <authorList>
            <person name="Yamashiro T."/>
            <person name="Shiraishi A."/>
            <person name="Satake H."/>
            <person name="Nakayama K."/>
        </authorList>
    </citation>
    <scope>NUCLEOTIDE SEQUENCE</scope>
</reference>
<accession>A0ABQ4ZD03</accession>
<reference evidence="4" key="1">
    <citation type="journal article" date="2022" name="Int. J. Mol. Sci.">
        <title>Draft Genome of Tanacetum Coccineum: Genomic Comparison of Closely Related Tanacetum-Family Plants.</title>
        <authorList>
            <person name="Yamashiro T."/>
            <person name="Shiraishi A."/>
            <person name="Nakayama K."/>
            <person name="Satake H."/>
        </authorList>
    </citation>
    <scope>NUCLEOTIDE SEQUENCE</scope>
</reference>
<protein>
    <submittedName>
        <fullName evidence="4">Retrovirus-related pol polyprotein from transposon TNT 1-94</fullName>
    </submittedName>
</protein>
<gene>
    <name evidence="4" type="ORF">Tco_0769344</name>
</gene>
<dbReference type="EMBL" id="BQNB010011142">
    <property type="protein sequence ID" value="GJS86708.1"/>
    <property type="molecule type" value="Genomic_DNA"/>
</dbReference>
<feature type="compositionally biased region" description="Polar residues" evidence="2">
    <location>
        <begin position="1"/>
        <end position="11"/>
    </location>
</feature>
<keyword evidence="5" id="KW-1185">Reference proteome</keyword>
<keyword evidence="1" id="KW-0863">Zinc-finger</keyword>
<evidence type="ECO:0000259" key="3">
    <source>
        <dbReference type="PROSITE" id="PS50158"/>
    </source>
</evidence>
<keyword evidence="1" id="KW-0862">Zinc</keyword>
<dbReference type="InterPro" id="IPR001878">
    <property type="entry name" value="Znf_CCHC"/>
</dbReference>
<dbReference type="SUPFAM" id="SSF57756">
    <property type="entry name" value="Retrovirus zinc finger-like domains"/>
    <property type="match status" value="1"/>
</dbReference>
<feature type="region of interest" description="Disordered" evidence="2">
    <location>
        <begin position="1"/>
        <end position="21"/>
    </location>
</feature>
<sequence length="613" mass="70297">MSTSKTYQQSLADAGSENRPPMLERGTYIPWATRFKRYLNRKRDNRKWLLKALNEGPYEFKNSVPEGLTIPRLQTAEDLEGDDLLLHNAEMEVLNMILLSIPNEIYNFVDACTLAKDMWKRVERLVRGTIQNKVDRETRFTNEFDQFVAEPGEALVSVYNRFAQLMNDLEQNNMNFPTVTINTKFLNSLQPEWLKYVTQVRLAKRLTVDSFDDLFDYLQQFEKLVNTSRAKKLEKSHDPLALVAHTGSSSRQTSSYYVTHPTSVVDYDDEYQQDDVHNNSEDPLVSAMLLLAKAITQNFSNPTNNRLRASSNTRNQAIIQGDRVNIQSRNSGNTGRNNRRAYVQEEVVEGMNAQNETGNVQRTLRTPSSGNTSTVQCYNCSGKGHYARNCPKPRVRDSKYFMEQMLLAKQDEAGVILTDEQNDFLFADASRMEEIEELSANICLMARIQPADHTSDDGPSYESAFISEVQSSSIDENNEPMYPTHTKIINSTIGDDQINSNIKFDSFKGNVNSGSVDKDTHVPNLCAVEKLARNAYQEAKKQRIFAKQVQTQNTHLTSQIEMYKERVRILEGINKDNNYLNEFLEADERAKRYNKQAQSQLVRDRDIIRDLEK</sequence>
<dbReference type="InterPro" id="IPR036875">
    <property type="entry name" value="Znf_CCHC_sf"/>
</dbReference>
<dbReference type="Pfam" id="PF00098">
    <property type="entry name" value="zf-CCHC"/>
    <property type="match status" value="1"/>
</dbReference>